<dbReference type="Proteomes" id="UP000785783">
    <property type="component" value="Unassembled WGS sequence"/>
</dbReference>
<dbReference type="EC" id="1.5.1.3" evidence="3"/>
<sequence>MPIIEMVVAVAENGIIGKDGDMPWRLPSDLKHFKQVTMGCPIIMGRATWDSIGRPLPGRLNIVISRTAPALPDGVVAAATPQAALKVATEALGEAVSEAVREAEADTRKVMIIGGGQIYKIFEAQASTIHLTQVHATPAGDTSFALQQPDDWRET</sequence>
<dbReference type="Pfam" id="PF00186">
    <property type="entry name" value="DHFR_1"/>
    <property type="match status" value="1"/>
</dbReference>
<dbReference type="InterPro" id="IPR012259">
    <property type="entry name" value="DHFR"/>
</dbReference>
<evidence type="ECO:0000256" key="3">
    <source>
        <dbReference type="ARBA" id="ARBA00012856"/>
    </source>
</evidence>
<keyword evidence="5" id="KW-0521">NADP</keyword>
<keyword evidence="6" id="KW-0560">Oxidoreductase</keyword>
<dbReference type="PANTHER" id="PTHR48069">
    <property type="entry name" value="DIHYDROFOLATE REDUCTASE"/>
    <property type="match status" value="1"/>
</dbReference>
<evidence type="ECO:0000256" key="5">
    <source>
        <dbReference type="ARBA" id="ARBA00022857"/>
    </source>
</evidence>
<evidence type="ECO:0000256" key="6">
    <source>
        <dbReference type="ARBA" id="ARBA00023002"/>
    </source>
</evidence>
<dbReference type="AlphaFoldDB" id="A0A937HGN1"/>
<dbReference type="GO" id="GO:0050661">
    <property type="term" value="F:NADP binding"/>
    <property type="evidence" value="ECO:0007669"/>
    <property type="project" value="InterPro"/>
</dbReference>
<organism evidence="9 10">
    <name type="scientific">PS1 clade bacterium</name>
    <dbReference type="NCBI Taxonomy" id="2175152"/>
    <lineage>
        <taxon>Bacteria</taxon>
        <taxon>Pseudomonadati</taxon>
        <taxon>Pseudomonadota</taxon>
        <taxon>Alphaproteobacteria</taxon>
        <taxon>PS1 clade</taxon>
    </lineage>
</organism>
<dbReference type="Gene3D" id="3.40.430.10">
    <property type="entry name" value="Dihydrofolate Reductase, subunit A"/>
    <property type="match status" value="1"/>
</dbReference>
<comment type="function">
    <text evidence="7">Key enzyme in folate metabolism. Catalyzes an essential reaction for de novo glycine and purine synthesis, and for DNA precursor synthesis.</text>
</comment>
<dbReference type="PRINTS" id="PR00070">
    <property type="entry name" value="DHFR"/>
</dbReference>
<dbReference type="GO" id="GO:0046452">
    <property type="term" value="P:dihydrofolate metabolic process"/>
    <property type="evidence" value="ECO:0007669"/>
    <property type="project" value="TreeGrafter"/>
</dbReference>
<dbReference type="CDD" id="cd00209">
    <property type="entry name" value="DHFR"/>
    <property type="match status" value="1"/>
</dbReference>
<dbReference type="EMBL" id="JADHOK010000039">
    <property type="protein sequence ID" value="MBL6761814.1"/>
    <property type="molecule type" value="Genomic_DNA"/>
</dbReference>
<reference evidence="9" key="1">
    <citation type="submission" date="2020-10" db="EMBL/GenBank/DDBJ databases">
        <title>Microbiome of the Black Sea water column analyzed by genome centric metagenomics.</title>
        <authorList>
            <person name="Cabello-Yeves P.J."/>
            <person name="Callieri C."/>
            <person name="Picazo A."/>
            <person name="Mehrshad M."/>
            <person name="Haro-Moreno J.M."/>
            <person name="Roda-Garcia J."/>
            <person name="Dzembekova N."/>
            <person name="Slabakova V."/>
            <person name="Slabakova N."/>
            <person name="Moncheva S."/>
            <person name="Rodriguez-Valera F."/>
        </authorList>
    </citation>
    <scope>NUCLEOTIDE SEQUENCE</scope>
    <source>
        <strain evidence="9">BS307-5m-G5</strain>
    </source>
</reference>
<name>A0A937HGN1_9PROT</name>
<proteinExistence type="inferred from homology"/>
<dbReference type="GO" id="GO:0006730">
    <property type="term" value="P:one-carbon metabolic process"/>
    <property type="evidence" value="ECO:0007669"/>
    <property type="project" value="UniProtKB-KW"/>
</dbReference>
<gene>
    <name evidence="9" type="ORF">ISQ19_03860</name>
</gene>
<dbReference type="PROSITE" id="PS51330">
    <property type="entry name" value="DHFR_2"/>
    <property type="match status" value="1"/>
</dbReference>
<feature type="non-terminal residue" evidence="9">
    <location>
        <position position="155"/>
    </location>
</feature>
<evidence type="ECO:0000313" key="10">
    <source>
        <dbReference type="Proteomes" id="UP000785783"/>
    </source>
</evidence>
<dbReference type="InterPro" id="IPR001796">
    <property type="entry name" value="DHFR_dom"/>
</dbReference>
<comment type="similarity">
    <text evidence="2">Belongs to the dihydrofolate reductase family.</text>
</comment>
<comment type="pathway">
    <text evidence="1">Cofactor biosynthesis; tetrahydrofolate biosynthesis; 5,6,7,8-tetrahydrofolate from 7,8-dihydrofolate: step 1/1.</text>
</comment>
<dbReference type="SUPFAM" id="SSF53597">
    <property type="entry name" value="Dihydrofolate reductase-like"/>
    <property type="match status" value="1"/>
</dbReference>
<evidence type="ECO:0000256" key="1">
    <source>
        <dbReference type="ARBA" id="ARBA00004903"/>
    </source>
</evidence>
<evidence type="ECO:0000256" key="7">
    <source>
        <dbReference type="ARBA" id="ARBA00025067"/>
    </source>
</evidence>
<dbReference type="GO" id="GO:0046654">
    <property type="term" value="P:tetrahydrofolate biosynthetic process"/>
    <property type="evidence" value="ECO:0007669"/>
    <property type="project" value="InterPro"/>
</dbReference>
<evidence type="ECO:0000313" key="9">
    <source>
        <dbReference type="EMBL" id="MBL6761814.1"/>
    </source>
</evidence>
<dbReference type="GO" id="GO:0046655">
    <property type="term" value="P:folic acid metabolic process"/>
    <property type="evidence" value="ECO:0007669"/>
    <property type="project" value="TreeGrafter"/>
</dbReference>
<dbReference type="PANTHER" id="PTHR48069:SF3">
    <property type="entry name" value="DIHYDROFOLATE REDUCTASE"/>
    <property type="match status" value="1"/>
</dbReference>
<keyword evidence="4" id="KW-0554">One-carbon metabolism</keyword>
<dbReference type="PIRSF" id="PIRSF000194">
    <property type="entry name" value="DHFR"/>
    <property type="match status" value="1"/>
</dbReference>
<dbReference type="GO" id="GO:0005829">
    <property type="term" value="C:cytosol"/>
    <property type="evidence" value="ECO:0007669"/>
    <property type="project" value="TreeGrafter"/>
</dbReference>
<feature type="domain" description="DHFR" evidence="8">
    <location>
        <begin position="3"/>
        <end position="155"/>
    </location>
</feature>
<protein>
    <recommendedName>
        <fullName evidence="3">dihydrofolate reductase</fullName>
        <ecNumber evidence="3">1.5.1.3</ecNumber>
    </recommendedName>
</protein>
<evidence type="ECO:0000256" key="4">
    <source>
        <dbReference type="ARBA" id="ARBA00022563"/>
    </source>
</evidence>
<evidence type="ECO:0000256" key="2">
    <source>
        <dbReference type="ARBA" id="ARBA00009539"/>
    </source>
</evidence>
<accession>A0A937HGN1</accession>
<dbReference type="InterPro" id="IPR024072">
    <property type="entry name" value="DHFR-like_dom_sf"/>
</dbReference>
<comment type="caution">
    <text evidence="9">The sequence shown here is derived from an EMBL/GenBank/DDBJ whole genome shotgun (WGS) entry which is preliminary data.</text>
</comment>
<dbReference type="GO" id="GO:0004146">
    <property type="term" value="F:dihydrofolate reductase activity"/>
    <property type="evidence" value="ECO:0007669"/>
    <property type="project" value="UniProtKB-EC"/>
</dbReference>
<evidence type="ECO:0000259" key="8">
    <source>
        <dbReference type="PROSITE" id="PS51330"/>
    </source>
</evidence>